<dbReference type="PROSITE" id="PS00041">
    <property type="entry name" value="HTH_ARAC_FAMILY_1"/>
    <property type="match status" value="1"/>
</dbReference>
<dbReference type="Pfam" id="PF12833">
    <property type="entry name" value="HTH_18"/>
    <property type="match status" value="1"/>
</dbReference>
<dbReference type="EMBL" id="BMHK01000015">
    <property type="protein sequence ID" value="GGC04732.1"/>
    <property type="molecule type" value="Genomic_DNA"/>
</dbReference>
<dbReference type="Pfam" id="PF12852">
    <property type="entry name" value="Cupin_6"/>
    <property type="match status" value="1"/>
</dbReference>
<dbReference type="GO" id="GO:0043565">
    <property type="term" value="F:sequence-specific DNA binding"/>
    <property type="evidence" value="ECO:0007669"/>
    <property type="project" value="InterPro"/>
</dbReference>
<dbReference type="SMART" id="SM00342">
    <property type="entry name" value="HTH_ARAC"/>
    <property type="match status" value="1"/>
</dbReference>
<dbReference type="InterPro" id="IPR018060">
    <property type="entry name" value="HTH_AraC"/>
</dbReference>
<dbReference type="InterPro" id="IPR032783">
    <property type="entry name" value="AraC_lig"/>
</dbReference>
<accession>A0A916TSZ8</accession>
<reference evidence="5" key="1">
    <citation type="journal article" date="2014" name="Int. J. Syst. Evol. Microbiol.">
        <title>Complete genome sequence of Corynebacterium casei LMG S-19264T (=DSM 44701T), isolated from a smear-ripened cheese.</title>
        <authorList>
            <consortium name="US DOE Joint Genome Institute (JGI-PGF)"/>
            <person name="Walter F."/>
            <person name="Albersmeier A."/>
            <person name="Kalinowski J."/>
            <person name="Ruckert C."/>
        </authorList>
    </citation>
    <scope>NUCLEOTIDE SEQUENCE</scope>
    <source>
        <strain evidence="5">CGMCC 1.15095</strain>
    </source>
</reference>
<name>A0A916TSZ8_9SPHN</name>
<dbReference type="InterPro" id="IPR009057">
    <property type="entry name" value="Homeodomain-like_sf"/>
</dbReference>
<evidence type="ECO:0000256" key="1">
    <source>
        <dbReference type="ARBA" id="ARBA00023015"/>
    </source>
</evidence>
<keyword evidence="3" id="KW-0804">Transcription</keyword>
<evidence type="ECO:0000259" key="4">
    <source>
        <dbReference type="PROSITE" id="PS01124"/>
    </source>
</evidence>
<dbReference type="RefSeq" id="WP_188771793.1">
    <property type="nucleotide sequence ID" value="NZ_BMHK01000015.1"/>
</dbReference>
<dbReference type="GO" id="GO:0003700">
    <property type="term" value="F:DNA-binding transcription factor activity"/>
    <property type="evidence" value="ECO:0007669"/>
    <property type="project" value="InterPro"/>
</dbReference>
<dbReference type="Proteomes" id="UP000608154">
    <property type="component" value="Unassembled WGS sequence"/>
</dbReference>
<dbReference type="InterPro" id="IPR050204">
    <property type="entry name" value="AraC_XylS_family_regulators"/>
</dbReference>
<reference evidence="5" key="2">
    <citation type="submission" date="2020-09" db="EMBL/GenBank/DDBJ databases">
        <authorList>
            <person name="Sun Q."/>
            <person name="Zhou Y."/>
        </authorList>
    </citation>
    <scope>NUCLEOTIDE SEQUENCE</scope>
    <source>
        <strain evidence="5">CGMCC 1.15095</strain>
    </source>
</reference>
<protein>
    <submittedName>
        <fullName evidence="5">AraC family transcriptional regulator</fullName>
    </submittedName>
</protein>
<dbReference type="PRINTS" id="PR00032">
    <property type="entry name" value="HTHARAC"/>
</dbReference>
<dbReference type="PANTHER" id="PTHR46796:SF7">
    <property type="entry name" value="ARAC FAMILY TRANSCRIPTIONAL REGULATOR"/>
    <property type="match status" value="1"/>
</dbReference>
<sequence length="325" mass="34748">MDALSDVLRIARLKGGVFLHAEFTEPWCIAAQMVPELCAPFMGPVEHLIPYHYVVEGELLVRIADGDVEPVRLGAGEVVLVPHNDVHLMGSAIRGTPVPAGDIICPPQGCGLFSVRHGGGGKAARVVCGFLGCDGARNNPVLSTLPPLLVLNVDEGGGAEWIRSTFQFAADEVASGRPGSEAVLSKLSELLFVEAIRRYSLAMPEGQTGWLAGLRDPYVSRAVALFHGDLARPWTIDDLAREVGLSRSALAERFVRLLGVPPIQYLANWRMQVASQELRNTAASLAQIANVVGYDSEAAFSRAFKRAFGSAPASWRKSAVSAQAA</sequence>
<gene>
    <name evidence="5" type="ORF">GCM10011494_24050</name>
</gene>
<dbReference type="InterPro" id="IPR018062">
    <property type="entry name" value="HTH_AraC-typ_CS"/>
</dbReference>
<dbReference type="SUPFAM" id="SSF46689">
    <property type="entry name" value="Homeodomain-like"/>
    <property type="match status" value="2"/>
</dbReference>
<comment type="caution">
    <text evidence="5">The sequence shown here is derived from an EMBL/GenBank/DDBJ whole genome shotgun (WGS) entry which is preliminary data.</text>
</comment>
<dbReference type="AlphaFoldDB" id="A0A916TSZ8"/>
<dbReference type="PANTHER" id="PTHR46796">
    <property type="entry name" value="HTH-TYPE TRANSCRIPTIONAL ACTIVATOR RHAS-RELATED"/>
    <property type="match status" value="1"/>
</dbReference>
<evidence type="ECO:0000313" key="6">
    <source>
        <dbReference type="Proteomes" id="UP000608154"/>
    </source>
</evidence>
<evidence type="ECO:0000313" key="5">
    <source>
        <dbReference type="EMBL" id="GGC04732.1"/>
    </source>
</evidence>
<feature type="domain" description="HTH araC/xylS-type" evidence="4">
    <location>
        <begin position="220"/>
        <end position="318"/>
    </location>
</feature>
<dbReference type="InterPro" id="IPR011051">
    <property type="entry name" value="RmlC_Cupin_sf"/>
</dbReference>
<keyword evidence="6" id="KW-1185">Reference proteome</keyword>
<evidence type="ECO:0000256" key="3">
    <source>
        <dbReference type="ARBA" id="ARBA00023163"/>
    </source>
</evidence>
<dbReference type="SUPFAM" id="SSF51182">
    <property type="entry name" value="RmlC-like cupins"/>
    <property type="match status" value="1"/>
</dbReference>
<dbReference type="InterPro" id="IPR020449">
    <property type="entry name" value="Tscrpt_reg_AraC-type_HTH"/>
</dbReference>
<dbReference type="Gene3D" id="1.10.10.60">
    <property type="entry name" value="Homeodomain-like"/>
    <property type="match status" value="2"/>
</dbReference>
<keyword evidence="2" id="KW-0238">DNA-binding</keyword>
<evidence type="ECO:0000256" key="2">
    <source>
        <dbReference type="ARBA" id="ARBA00023125"/>
    </source>
</evidence>
<dbReference type="PROSITE" id="PS01124">
    <property type="entry name" value="HTH_ARAC_FAMILY_2"/>
    <property type="match status" value="1"/>
</dbReference>
<proteinExistence type="predicted"/>
<organism evidence="5 6">
    <name type="scientific">Novosphingobium endophyticum</name>
    <dbReference type="NCBI Taxonomy" id="1955250"/>
    <lineage>
        <taxon>Bacteria</taxon>
        <taxon>Pseudomonadati</taxon>
        <taxon>Pseudomonadota</taxon>
        <taxon>Alphaproteobacteria</taxon>
        <taxon>Sphingomonadales</taxon>
        <taxon>Sphingomonadaceae</taxon>
        <taxon>Novosphingobium</taxon>
    </lineage>
</organism>
<keyword evidence="1" id="KW-0805">Transcription regulation</keyword>